<organism evidence="15 16">
    <name type="scientific">Polypedilum vanderplanki</name>
    <name type="common">Sleeping chironomid midge</name>
    <dbReference type="NCBI Taxonomy" id="319348"/>
    <lineage>
        <taxon>Eukaryota</taxon>
        <taxon>Metazoa</taxon>
        <taxon>Ecdysozoa</taxon>
        <taxon>Arthropoda</taxon>
        <taxon>Hexapoda</taxon>
        <taxon>Insecta</taxon>
        <taxon>Pterygota</taxon>
        <taxon>Neoptera</taxon>
        <taxon>Endopterygota</taxon>
        <taxon>Diptera</taxon>
        <taxon>Nematocera</taxon>
        <taxon>Chironomoidea</taxon>
        <taxon>Chironomidae</taxon>
        <taxon>Chironominae</taxon>
        <taxon>Polypedilum</taxon>
        <taxon>Polypedilum</taxon>
    </lineage>
</organism>
<reference evidence="15" key="1">
    <citation type="submission" date="2021-03" db="EMBL/GenBank/DDBJ databases">
        <title>Chromosome level genome of the anhydrobiotic midge Polypedilum vanderplanki.</title>
        <authorList>
            <person name="Yoshida Y."/>
            <person name="Kikawada T."/>
            <person name="Gusev O."/>
        </authorList>
    </citation>
    <scope>NUCLEOTIDE SEQUENCE</scope>
    <source>
        <strain evidence="15">NIAS01</strain>
        <tissue evidence="15">Whole body or cell culture</tissue>
    </source>
</reference>
<comment type="subcellular location">
    <subcellularLocation>
        <location evidence="1">Nucleus</location>
        <location evidence="1">Nuclear pore complex</location>
    </subcellularLocation>
</comment>
<evidence type="ECO:0000256" key="3">
    <source>
        <dbReference type="ARBA" id="ARBA00016439"/>
    </source>
</evidence>
<dbReference type="GO" id="GO:0051028">
    <property type="term" value="P:mRNA transport"/>
    <property type="evidence" value="ECO:0007669"/>
    <property type="project" value="UniProtKB-UniRule"/>
</dbReference>
<dbReference type="PIRSF" id="PIRSF038119">
    <property type="entry name" value="Nucleoporin_NUP53"/>
    <property type="match status" value="1"/>
</dbReference>
<evidence type="ECO:0000256" key="13">
    <source>
        <dbReference type="SAM" id="MobiDB-lite"/>
    </source>
</evidence>
<dbReference type="AlphaFoldDB" id="A0A9J6CFX7"/>
<evidence type="ECO:0000256" key="9">
    <source>
        <dbReference type="ARBA" id="ARBA00023242"/>
    </source>
</evidence>
<comment type="similarity">
    <text evidence="2">Belongs to the Nup35 family.</text>
</comment>
<dbReference type="GO" id="GO:0044613">
    <property type="term" value="C:nuclear pore central transport channel"/>
    <property type="evidence" value="ECO:0007669"/>
    <property type="project" value="TreeGrafter"/>
</dbReference>
<dbReference type="Proteomes" id="UP001107558">
    <property type="component" value="Chromosome 1"/>
</dbReference>
<dbReference type="InterPro" id="IPR017389">
    <property type="entry name" value="Nucleoporin_NUP53"/>
</dbReference>
<evidence type="ECO:0000256" key="10">
    <source>
        <dbReference type="ARBA" id="ARBA00029997"/>
    </source>
</evidence>
<keyword evidence="16" id="KW-1185">Reference proteome</keyword>
<dbReference type="PROSITE" id="PS51472">
    <property type="entry name" value="RRM_NUP35"/>
    <property type="match status" value="1"/>
</dbReference>
<dbReference type="Gene3D" id="3.30.70.330">
    <property type="match status" value="1"/>
</dbReference>
<sequence length="363" mass="40642">MEKMQLGSPQNTYLPNFLMGEQTPTNQHHRSFSNSPTASPSSMQQKFLTSLQSPNPIFNSSMNQSFNNIHHHQQQIFQTQNPANNSAANNNNNSISGPPINSLFDNLRNEMNFQTPTKSFYHQSIIHQDTPQPMHNNSEFNQSRILSPIPLSFPSGAVNNDFNTSTSFQNLMQQSGAIYNNINQSMNGYSQKDFWVTVFGFPSEALTIVLSHFSGCGTILEKVCSSGNWVHLRYSSRAECDKSLLYNGKIIGNNLMIGVVRCEDESITEKENMNYNPQTSITKIRSLTQAAYKSVRDETEVVPSGIEEPKKTTGIVNKAMDLIFGCCIRSFQFGTTLGMELNGKKIISIQSFIERGSSFESKL</sequence>
<dbReference type="GO" id="GO:0031965">
    <property type="term" value="C:nuclear membrane"/>
    <property type="evidence" value="ECO:0007669"/>
    <property type="project" value="InterPro"/>
</dbReference>
<gene>
    <name evidence="15" type="ORF">PVAND_010555</name>
</gene>
<evidence type="ECO:0000256" key="12">
    <source>
        <dbReference type="PROSITE-ProRule" id="PRU00804"/>
    </source>
</evidence>
<feature type="region of interest" description="Disordered" evidence="13">
    <location>
        <begin position="72"/>
        <end position="101"/>
    </location>
</feature>
<dbReference type="GO" id="GO:0044615">
    <property type="term" value="C:nuclear pore nuclear basket"/>
    <property type="evidence" value="ECO:0007669"/>
    <property type="project" value="TreeGrafter"/>
</dbReference>
<keyword evidence="9 12" id="KW-0539">Nucleus</keyword>
<dbReference type="InterPro" id="IPR035979">
    <property type="entry name" value="RBD_domain_sf"/>
</dbReference>
<dbReference type="FunFam" id="3.30.70.330:FF:000095">
    <property type="entry name" value="Putative Nucleoporin NUP53"/>
    <property type="match status" value="1"/>
</dbReference>
<evidence type="ECO:0000313" key="16">
    <source>
        <dbReference type="Proteomes" id="UP001107558"/>
    </source>
</evidence>
<keyword evidence="6" id="KW-0653">Protein transport</keyword>
<dbReference type="Pfam" id="PF05172">
    <property type="entry name" value="RRM_Nup35"/>
    <property type="match status" value="1"/>
</dbReference>
<evidence type="ECO:0000256" key="2">
    <source>
        <dbReference type="ARBA" id="ARBA00009454"/>
    </source>
</evidence>
<accession>A0A9J6CFX7</accession>
<evidence type="ECO:0000313" key="15">
    <source>
        <dbReference type="EMBL" id="KAG5681089.1"/>
    </source>
</evidence>
<evidence type="ECO:0000256" key="6">
    <source>
        <dbReference type="ARBA" id="ARBA00022927"/>
    </source>
</evidence>
<protein>
    <recommendedName>
        <fullName evidence="3">Nucleoporin NUP35</fullName>
    </recommendedName>
    <alternativeName>
        <fullName evidence="11">35 kDa nucleoporin</fullName>
    </alternativeName>
    <alternativeName>
        <fullName evidence="10">Nucleoporin NUP53</fullName>
    </alternativeName>
</protein>
<keyword evidence="5 12" id="KW-0509">mRNA transport</keyword>
<dbReference type="GO" id="GO:0003676">
    <property type="term" value="F:nucleic acid binding"/>
    <property type="evidence" value="ECO:0007669"/>
    <property type="project" value="InterPro"/>
</dbReference>
<dbReference type="PANTHER" id="PTHR21527:SF6">
    <property type="entry name" value="NUCLEOPORIN NUP35"/>
    <property type="match status" value="1"/>
</dbReference>
<evidence type="ECO:0000256" key="1">
    <source>
        <dbReference type="ARBA" id="ARBA00004567"/>
    </source>
</evidence>
<keyword evidence="8 12" id="KW-0906">Nuclear pore complex</keyword>
<evidence type="ECO:0000256" key="11">
    <source>
        <dbReference type="ARBA" id="ARBA00030250"/>
    </source>
</evidence>
<dbReference type="GO" id="GO:0006999">
    <property type="term" value="P:nuclear pore organization"/>
    <property type="evidence" value="ECO:0007669"/>
    <property type="project" value="TreeGrafter"/>
</dbReference>
<dbReference type="GO" id="GO:0017056">
    <property type="term" value="F:structural constituent of nuclear pore"/>
    <property type="evidence" value="ECO:0007669"/>
    <property type="project" value="InterPro"/>
</dbReference>
<dbReference type="InterPro" id="IPR007846">
    <property type="entry name" value="RRM_NUP35_dom"/>
</dbReference>
<keyword evidence="4 12" id="KW-0813">Transport</keyword>
<dbReference type="SUPFAM" id="SSF54928">
    <property type="entry name" value="RNA-binding domain, RBD"/>
    <property type="match status" value="1"/>
</dbReference>
<feature type="domain" description="RRM Nup35-type" evidence="14">
    <location>
        <begin position="190"/>
        <end position="269"/>
    </location>
</feature>
<dbReference type="PANTHER" id="PTHR21527">
    <property type="entry name" value="NUCLEOPORIN NUP35"/>
    <property type="match status" value="1"/>
</dbReference>
<dbReference type="EMBL" id="JADBJN010000001">
    <property type="protein sequence ID" value="KAG5681089.1"/>
    <property type="molecule type" value="Genomic_DNA"/>
</dbReference>
<evidence type="ECO:0000256" key="7">
    <source>
        <dbReference type="ARBA" id="ARBA00023010"/>
    </source>
</evidence>
<dbReference type="InterPro" id="IPR012677">
    <property type="entry name" value="Nucleotide-bd_a/b_plait_sf"/>
</dbReference>
<dbReference type="GO" id="GO:0006607">
    <property type="term" value="P:NLS-bearing protein import into nucleus"/>
    <property type="evidence" value="ECO:0007669"/>
    <property type="project" value="TreeGrafter"/>
</dbReference>
<keyword evidence="7" id="KW-0811">Translocation</keyword>
<feature type="region of interest" description="Disordered" evidence="13">
    <location>
        <begin position="20"/>
        <end position="47"/>
    </location>
</feature>
<evidence type="ECO:0000256" key="5">
    <source>
        <dbReference type="ARBA" id="ARBA00022816"/>
    </source>
</evidence>
<proteinExistence type="inferred from homology"/>
<dbReference type="OrthoDB" id="3365060at2759"/>
<feature type="compositionally biased region" description="Low complexity" evidence="13">
    <location>
        <begin position="32"/>
        <end position="42"/>
    </location>
</feature>
<comment type="caution">
    <text evidence="15">The sequence shown here is derived from an EMBL/GenBank/DDBJ whole genome shotgun (WGS) entry which is preliminary data.</text>
</comment>
<evidence type="ECO:0000256" key="8">
    <source>
        <dbReference type="ARBA" id="ARBA00023132"/>
    </source>
</evidence>
<dbReference type="CDD" id="cd12441">
    <property type="entry name" value="RRM_Nup53_like"/>
    <property type="match status" value="1"/>
</dbReference>
<name>A0A9J6CFX7_POLVA</name>
<dbReference type="GO" id="GO:0005543">
    <property type="term" value="F:phospholipid binding"/>
    <property type="evidence" value="ECO:0007669"/>
    <property type="project" value="TreeGrafter"/>
</dbReference>
<evidence type="ECO:0000256" key="4">
    <source>
        <dbReference type="ARBA" id="ARBA00022448"/>
    </source>
</evidence>
<evidence type="ECO:0000259" key="14">
    <source>
        <dbReference type="PROSITE" id="PS51472"/>
    </source>
</evidence>